<dbReference type="Gene3D" id="3.40.309.10">
    <property type="entry name" value="Aldehyde Dehydrogenase, Chain A, domain 2"/>
    <property type="match status" value="1"/>
</dbReference>
<name>A0A1D2LGJ8_BROTH</name>
<dbReference type="GO" id="GO:0004029">
    <property type="term" value="F:aldehyde dehydrogenase (NAD+) activity"/>
    <property type="evidence" value="ECO:0007669"/>
    <property type="project" value="TreeGrafter"/>
</dbReference>
<feature type="active site" evidence="5">
    <location>
        <position position="246"/>
    </location>
</feature>
<dbReference type="RefSeq" id="WP_069125005.1">
    <property type="nucleotide sequence ID" value="NZ_CP023483.1"/>
</dbReference>
<dbReference type="PANTHER" id="PTHR43570">
    <property type="entry name" value="ALDEHYDE DEHYDROGENASE"/>
    <property type="match status" value="1"/>
</dbReference>
<accession>A0A1D2LGJ8</accession>
<dbReference type="KEGG" id="bths:CNY62_05805"/>
<dbReference type="AlphaFoldDB" id="A0A1D2LGJ8"/>
<keyword evidence="2 4" id="KW-0560">Oxidoreductase</keyword>
<dbReference type="InterPro" id="IPR015590">
    <property type="entry name" value="Aldehyde_DH_dom"/>
</dbReference>
<dbReference type="PROSITE" id="PS00070">
    <property type="entry name" value="ALDEHYDE_DEHYDR_CYS"/>
    <property type="match status" value="1"/>
</dbReference>
<reference evidence="9 10" key="1">
    <citation type="submission" date="2017-09" db="EMBL/GenBank/DDBJ databases">
        <title>Complete Genome Sequences of Two Strains of the Meat Spoilage Bacterium Brochothrix thermosphacta Isolated from Ground Chicken.</title>
        <authorList>
            <person name="Paoli G.C."/>
            <person name="Wijey C."/>
            <person name="Chen C.-Y."/>
            <person name="Nguyen L."/>
            <person name="Yan X."/>
            <person name="Irwin P.L."/>
        </authorList>
    </citation>
    <scope>NUCLEOTIDE SEQUENCE [LARGE SCALE GENOMIC DNA]</scope>
    <source>
        <strain evidence="9 10">BI</strain>
    </source>
</reference>
<dbReference type="PIRSF" id="PIRSF036492">
    <property type="entry name" value="ALDH"/>
    <property type="match status" value="1"/>
</dbReference>
<keyword evidence="3" id="KW-0520">NAD</keyword>
<evidence type="ECO:0000256" key="5">
    <source>
        <dbReference type="PIRSR" id="PIRSR036492-1"/>
    </source>
</evidence>
<dbReference type="GO" id="GO:0005737">
    <property type="term" value="C:cytoplasm"/>
    <property type="evidence" value="ECO:0007669"/>
    <property type="project" value="TreeGrafter"/>
</dbReference>
<dbReference type="InterPro" id="IPR016160">
    <property type="entry name" value="Ald_DH_CS_CYS"/>
</dbReference>
<dbReference type="InterPro" id="IPR012394">
    <property type="entry name" value="Aldehyde_DH_NAD(P)"/>
</dbReference>
<evidence type="ECO:0000256" key="1">
    <source>
        <dbReference type="ARBA" id="ARBA00009986"/>
    </source>
</evidence>
<dbReference type="Gene3D" id="3.40.605.10">
    <property type="entry name" value="Aldehyde Dehydrogenase, Chain A, domain 1"/>
    <property type="match status" value="1"/>
</dbReference>
<organism evidence="9 10">
    <name type="scientific">Brochothrix thermosphacta</name>
    <name type="common">Microbacterium thermosphactum</name>
    <dbReference type="NCBI Taxonomy" id="2756"/>
    <lineage>
        <taxon>Bacteria</taxon>
        <taxon>Bacillati</taxon>
        <taxon>Bacillota</taxon>
        <taxon>Bacilli</taxon>
        <taxon>Bacillales</taxon>
        <taxon>Listeriaceae</taxon>
        <taxon>Brochothrix</taxon>
    </lineage>
</organism>
<dbReference type="InterPro" id="IPR016163">
    <property type="entry name" value="Ald_DH_C"/>
</dbReference>
<keyword evidence="10" id="KW-1185">Reference proteome</keyword>
<gene>
    <name evidence="9" type="ORF">CNY62_05805</name>
</gene>
<dbReference type="STRING" id="2756.BFR44_05995"/>
<evidence type="ECO:0000313" key="10">
    <source>
        <dbReference type="Proteomes" id="UP000243591"/>
    </source>
</evidence>
<dbReference type="InterPro" id="IPR016162">
    <property type="entry name" value="Ald_DH_N"/>
</dbReference>
<dbReference type="PANTHER" id="PTHR43570:SF16">
    <property type="entry name" value="ALDEHYDE DEHYDROGENASE TYPE III, ISOFORM Q"/>
    <property type="match status" value="1"/>
</dbReference>
<dbReference type="CDD" id="cd07136">
    <property type="entry name" value="ALDH_YwdH-P39616"/>
    <property type="match status" value="1"/>
</dbReference>
<dbReference type="PROSITE" id="PS00687">
    <property type="entry name" value="ALDEHYDE_DEHYDR_GLU"/>
    <property type="match status" value="1"/>
</dbReference>
<evidence type="ECO:0000256" key="3">
    <source>
        <dbReference type="ARBA" id="ARBA00023027"/>
    </source>
</evidence>
<protein>
    <recommendedName>
        <fullName evidence="4">Aldehyde dehydrogenase</fullName>
    </recommendedName>
</protein>
<dbReference type="OrthoDB" id="9762913at2"/>
<proteinExistence type="inferred from homology"/>
<evidence type="ECO:0000256" key="6">
    <source>
        <dbReference type="PROSITE-ProRule" id="PRU10007"/>
    </source>
</evidence>
<evidence type="ECO:0000313" key="9">
    <source>
        <dbReference type="EMBL" id="ATF25954.1"/>
    </source>
</evidence>
<dbReference type="Proteomes" id="UP000243591">
    <property type="component" value="Chromosome"/>
</dbReference>
<dbReference type="FunFam" id="3.40.309.10:FF:000003">
    <property type="entry name" value="Aldehyde dehydrogenase"/>
    <property type="match status" value="1"/>
</dbReference>
<dbReference type="InterPro" id="IPR016161">
    <property type="entry name" value="Ald_DH/histidinol_DH"/>
</dbReference>
<evidence type="ECO:0000256" key="7">
    <source>
        <dbReference type="RuleBase" id="RU003345"/>
    </source>
</evidence>
<dbReference type="SUPFAM" id="SSF53720">
    <property type="entry name" value="ALDH-like"/>
    <property type="match status" value="1"/>
</dbReference>
<dbReference type="Pfam" id="PF00171">
    <property type="entry name" value="Aldedh"/>
    <property type="match status" value="1"/>
</dbReference>
<comment type="similarity">
    <text evidence="1 4 7">Belongs to the aldehyde dehydrogenase family.</text>
</comment>
<dbReference type="EMBL" id="CP023483">
    <property type="protein sequence ID" value="ATF25954.1"/>
    <property type="molecule type" value="Genomic_DNA"/>
</dbReference>
<dbReference type="InterPro" id="IPR029510">
    <property type="entry name" value="Ald_DH_CS_GLU"/>
</dbReference>
<evidence type="ECO:0000256" key="2">
    <source>
        <dbReference type="ARBA" id="ARBA00023002"/>
    </source>
</evidence>
<dbReference type="FunFam" id="3.40.605.10:FF:000004">
    <property type="entry name" value="Aldehyde dehydrogenase"/>
    <property type="match status" value="1"/>
</dbReference>
<sequence length="460" mass="51696">MRNLEITTLFKQQKNFFKTNKTRPIPFRRQQLENLQQALLTYEKPLLNALEKDLGKSEFESYATEIGFCLKSIKTTLKKLEQWDKPKTVRTPLALFSATSKIYNEPYGVVLIIGPFNYPLQLIIEPLIGALAAGNCAVIKTSEMTPNVSRIISDMIHAHFTEEIVIVVEGVASTTTYLLTLPFNYIFFTGSSVVGKIVYEAAAKLLIPVTLELGGKSPVIVTEDANIKHAAERIVWGKFLNTGQTCIAPDYILVHHSKKAALITTIKEVITAFYGHNTEKNKDYGRIVNEKHFNRLNKIIATDKKYIVAGGKSDANKLFIEPTLLDIPNTSVASMQEEIFGPILPLLTYNDLAEVYTIIDENPTPLALYAFTENKQIATELFDTVSFGGGCWNDTISHVANEHLPFGGVGSSGIGSYHGKTSYDTFSHQKSILKRRSRIRIAFLFPPYKDKIKWLRKFYK</sequence>
<evidence type="ECO:0000259" key="8">
    <source>
        <dbReference type="Pfam" id="PF00171"/>
    </source>
</evidence>
<feature type="active site" evidence="5 6">
    <location>
        <position position="212"/>
    </location>
</feature>
<evidence type="ECO:0000256" key="4">
    <source>
        <dbReference type="PIRNR" id="PIRNR036492"/>
    </source>
</evidence>
<dbReference type="GO" id="GO:0006081">
    <property type="term" value="P:aldehyde metabolic process"/>
    <property type="evidence" value="ECO:0007669"/>
    <property type="project" value="InterPro"/>
</dbReference>
<feature type="domain" description="Aldehyde dehydrogenase" evidence="8">
    <location>
        <begin position="10"/>
        <end position="432"/>
    </location>
</feature>